<dbReference type="RefSeq" id="WP_234624083.1">
    <property type="nucleotide sequence ID" value="NZ_JAHWXT010000007.1"/>
</dbReference>
<dbReference type="AlphaFoldDB" id="A0A8X8KFZ0"/>
<protein>
    <recommendedName>
        <fullName evidence="3">HEAT repeat domain-containing protein</fullName>
    </recommendedName>
</protein>
<dbReference type="Proteomes" id="UP000887320">
    <property type="component" value="Unassembled WGS sequence"/>
</dbReference>
<sequence length="137" mass="16372">MRNLLNKVKKLFGFKSMSQKMEQGNPYLKIDESKTTQEQCERLLLLEHEDHIEIIWDLQMRKDPYAIPYIKRAIFLKPHLAYLTSEEDSTYFKRCLWVLQEIGTVEAINLIEEYTHSDKEELAEQARYRIYRINGGT</sequence>
<comment type="caution">
    <text evidence="1">The sequence shown here is derived from an EMBL/GenBank/DDBJ whole genome shotgun (WGS) entry which is preliminary data.</text>
</comment>
<dbReference type="EMBL" id="JAHWXT010000007">
    <property type="protein sequence ID" value="MCF0266410.1"/>
    <property type="molecule type" value="Genomic_DNA"/>
</dbReference>
<evidence type="ECO:0000313" key="1">
    <source>
        <dbReference type="EMBL" id="MCF0266410.1"/>
    </source>
</evidence>
<evidence type="ECO:0008006" key="3">
    <source>
        <dbReference type="Google" id="ProtNLM"/>
    </source>
</evidence>
<accession>A0A8X8KFZ0</accession>
<proteinExistence type="predicted"/>
<name>A0A8X8KFZ0_ACIGI</name>
<gene>
    <name evidence="1" type="ORF">KW868_18325</name>
</gene>
<organism evidence="1 2">
    <name type="scientific">Acinetobacter guillouiae</name>
    <name type="common">Acinetobacter genomosp. 11</name>
    <dbReference type="NCBI Taxonomy" id="106649"/>
    <lineage>
        <taxon>Bacteria</taxon>
        <taxon>Pseudomonadati</taxon>
        <taxon>Pseudomonadota</taxon>
        <taxon>Gammaproteobacteria</taxon>
        <taxon>Moraxellales</taxon>
        <taxon>Moraxellaceae</taxon>
        <taxon>Acinetobacter</taxon>
    </lineage>
</organism>
<evidence type="ECO:0000313" key="2">
    <source>
        <dbReference type="Proteomes" id="UP000887320"/>
    </source>
</evidence>
<reference evidence="1" key="1">
    <citation type="submission" date="2021-07" db="EMBL/GenBank/DDBJ databases">
        <authorList>
            <person name="Fernandez M."/>
            <person name="Pereira P."/>
            <person name="Torres Tejerizo G.A."/>
            <person name="Gonzalez P."/>
            <person name="Agostini E."/>
        </authorList>
    </citation>
    <scope>NUCLEOTIDE SEQUENCE</scope>
    <source>
        <strain evidence="1">SFC 500-1A</strain>
    </source>
</reference>